<dbReference type="Gene3D" id="3.20.20.70">
    <property type="entry name" value="Aldolase class I"/>
    <property type="match status" value="1"/>
</dbReference>
<dbReference type="GO" id="GO:0005829">
    <property type="term" value="C:cytosol"/>
    <property type="evidence" value="ECO:0007669"/>
    <property type="project" value="TreeGrafter"/>
</dbReference>
<gene>
    <name evidence="2" type="ORF">GCM10007852_30950</name>
</gene>
<reference evidence="2" key="2">
    <citation type="submission" date="2023-01" db="EMBL/GenBank/DDBJ databases">
        <title>Draft genome sequence of Agaribacter marinus strain NBRC 110023.</title>
        <authorList>
            <person name="Sun Q."/>
            <person name="Mori K."/>
        </authorList>
    </citation>
    <scope>NUCLEOTIDE SEQUENCE</scope>
    <source>
        <strain evidence="2">NBRC 110023</strain>
    </source>
</reference>
<dbReference type="Proteomes" id="UP001156601">
    <property type="component" value="Unassembled WGS sequence"/>
</dbReference>
<proteinExistence type="predicted"/>
<dbReference type="AlphaFoldDB" id="A0AA37SZL8"/>
<dbReference type="EMBL" id="BSOT01000007">
    <property type="protein sequence ID" value="GLR72187.1"/>
    <property type="molecule type" value="Genomic_DNA"/>
</dbReference>
<feature type="domain" description="NADH:flavin oxidoreductase/NADH oxidase N-terminal" evidence="1">
    <location>
        <begin position="15"/>
        <end position="340"/>
    </location>
</feature>
<dbReference type="GO" id="GO:0010181">
    <property type="term" value="F:FMN binding"/>
    <property type="evidence" value="ECO:0007669"/>
    <property type="project" value="InterPro"/>
</dbReference>
<dbReference type="PANTHER" id="PTHR22893:SF55">
    <property type="entry name" value="OXIDOREDUCTASE-RELATED"/>
    <property type="match status" value="1"/>
</dbReference>
<protein>
    <submittedName>
        <fullName evidence="2">NADH:flavin oxidoreductase</fullName>
    </submittedName>
</protein>
<dbReference type="InterPro" id="IPR045247">
    <property type="entry name" value="Oye-like"/>
</dbReference>
<dbReference type="Pfam" id="PF00724">
    <property type="entry name" value="Oxidored_FMN"/>
    <property type="match status" value="1"/>
</dbReference>
<organism evidence="2 3">
    <name type="scientific">Agaribacter marinus</name>
    <dbReference type="NCBI Taxonomy" id="1431249"/>
    <lineage>
        <taxon>Bacteria</taxon>
        <taxon>Pseudomonadati</taxon>
        <taxon>Pseudomonadota</taxon>
        <taxon>Gammaproteobacteria</taxon>
        <taxon>Alteromonadales</taxon>
        <taxon>Alteromonadaceae</taxon>
        <taxon>Agaribacter</taxon>
    </lineage>
</organism>
<evidence type="ECO:0000259" key="1">
    <source>
        <dbReference type="Pfam" id="PF00724"/>
    </source>
</evidence>
<sequence>MLKENVVLESVMLDQLPLKNRVVVAPMTRVSTKGDGIPTKTMEEYYRRYAEGGFGLIIAEGTYTDRSFSQAYPNQPGITNEQQQKGWEHIVHSTHEAGGKIILQLMHAGALSQHLSNTRSASCVQPIRHMLEGYSEKQGSFPLPQAMNLSEIDDVITGFSDSAIRAKEAGFDGVEIHAANGYLLDQFLTDYTNTREDQYGGSLKNRCRLTTEIVSSIKRLAFNNFIVGVRVSQGKVNDFDYTWPNGLLDGKLIFNSLKEAGADYIHFASEGKGFDHGCLTKNGESLPKLAREVTGLKVIANGGLDNVKEATRIIEEGHADLVALGTGALANPDWPIKLKNMKKILPFNPDMFSLGVSIEDQFNWENKNETAGL</sequence>
<dbReference type="PANTHER" id="PTHR22893">
    <property type="entry name" value="NADH OXIDOREDUCTASE-RELATED"/>
    <property type="match status" value="1"/>
</dbReference>
<comment type="caution">
    <text evidence="2">The sequence shown here is derived from an EMBL/GenBank/DDBJ whole genome shotgun (WGS) entry which is preliminary data.</text>
</comment>
<reference evidence="2" key="1">
    <citation type="journal article" date="2014" name="Int. J. Syst. Evol. Microbiol.">
        <title>Complete genome sequence of Corynebacterium casei LMG S-19264T (=DSM 44701T), isolated from a smear-ripened cheese.</title>
        <authorList>
            <consortium name="US DOE Joint Genome Institute (JGI-PGF)"/>
            <person name="Walter F."/>
            <person name="Albersmeier A."/>
            <person name="Kalinowski J."/>
            <person name="Ruckert C."/>
        </authorList>
    </citation>
    <scope>NUCLEOTIDE SEQUENCE</scope>
    <source>
        <strain evidence="2">NBRC 110023</strain>
    </source>
</reference>
<dbReference type="CDD" id="cd02803">
    <property type="entry name" value="OYE_like_FMN_family"/>
    <property type="match status" value="1"/>
</dbReference>
<accession>A0AA37SZL8</accession>
<name>A0AA37SZL8_9ALTE</name>
<evidence type="ECO:0000313" key="3">
    <source>
        <dbReference type="Proteomes" id="UP001156601"/>
    </source>
</evidence>
<dbReference type="InterPro" id="IPR013785">
    <property type="entry name" value="Aldolase_TIM"/>
</dbReference>
<evidence type="ECO:0000313" key="2">
    <source>
        <dbReference type="EMBL" id="GLR72187.1"/>
    </source>
</evidence>
<dbReference type="InterPro" id="IPR001155">
    <property type="entry name" value="OxRdtase_FMN_N"/>
</dbReference>
<dbReference type="RefSeq" id="WP_284218566.1">
    <property type="nucleotide sequence ID" value="NZ_BSOT01000007.1"/>
</dbReference>
<dbReference type="GO" id="GO:0016491">
    <property type="term" value="F:oxidoreductase activity"/>
    <property type="evidence" value="ECO:0007669"/>
    <property type="project" value="InterPro"/>
</dbReference>
<dbReference type="SUPFAM" id="SSF51395">
    <property type="entry name" value="FMN-linked oxidoreductases"/>
    <property type="match status" value="1"/>
</dbReference>
<keyword evidence="3" id="KW-1185">Reference proteome</keyword>